<dbReference type="Proteomes" id="UP000315995">
    <property type="component" value="Chromosome"/>
</dbReference>
<dbReference type="GO" id="GO:0040029">
    <property type="term" value="P:epigenetic regulation of gene expression"/>
    <property type="evidence" value="ECO:0007669"/>
    <property type="project" value="TreeGrafter"/>
</dbReference>
<dbReference type="InterPro" id="IPR000286">
    <property type="entry name" value="HDACs"/>
</dbReference>
<dbReference type="CDD" id="cd09992">
    <property type="entry name" value="HDAC_classII"/>
    <property type="match status" value="1"/>
</dbReference>
<organism evidence="3 4">
    <name type="scientific">Persicimonas caeni</name>
    <dbReference type="NCBI Taxonomy" id="2292766"/>
    <lineage>
        <taxon>Bacteria</taxon>
        <taxon>Deltaproteobacteria</taxon>
        <taxon>Bradymonadales</taxon>
        <taxon>Bradymonadaceae</taxon>
        <taxon>Persicimonas</taxon>
    </lineage>
</organism>
<dbReference type="PANTHER" id="PTHR10625:SF11">
    <property type="entry name" value="HISTONE DEACETYLASE 14, CHLOROPLASTIC"/>
    <property type="match status" value="1"/>
</dbReference>
<dbReference type="SUPFAM" id="SSF52768">
    <property type="entry name" value="Arginase/deacetylase"/>
    <property type="match status" value="1"/>
</dbReference>
<sequence>MPKNVVLLYDKLMLSHDTGQLHPERPDRLYAIQDALRCAEVPGVRWQAPKPATRKQIERIHTCDHVDQIEAFRGRAGRLDADTPLSEDSVAAAYLAAGAAIDAVDVVHKNPSESAFALVRPPGHHAERDQAMGFCLFNNIAVAAAHAVDTLGYKRVLVIDWDVHHGNGTHYSFYDRREVMVFNTHRYPFYPGTGQAKETGISNGAGYTVNVPLPPGMGDGDYKHAFETVLEPIADAYEPDLVLVSAGFDSHRLDPLGGMEVTSEGFGGLCTMVQRIADKHADGRLALILEGGYSLEGLSQSVLKCVEVLAGTPYEIDDEPSENGYAAIVRARRQLRMYWNV</sequence>
<name>A0A4Y6Q2F6_PERCE</name>
<dbReference type="PANTHER" id="PTHR10625">
    <property type="entry name" value="HISTONE DEACETYLASE HDAC1-RELATED"/>
    <property type="match status" value="1"/>
</dbReference>
<dbReference type="Gene3D" id="3.40.800.20">
    <property type="entry name" value="Histone deacetylase domain"/>
    <property type="match status" value="1"/>
</dbReference>
<accession>A0A4Y6Q2F6</accession>
<protein>
    <submittedName>
        <fullName evidence="3">Histone deacetylase</fullName>
    </submittedName>
</protein>
<accession>A0A5B8YGP0</accession>
<dbReference type="InterPro" id="IPR023696">
    <property type="entry name" value="Ureohydrolase_dom_sf"/>
</dbReference>
<gene>
    <name evidence="3" type="ORF">FIV42_29570</name>
</gene>
<comment type="similarity">
    <text evidence="1">Belongs to the histone deacetylase family.</text>
</comment>
<dbReference type="InterPro" id="IPR037138">
    <property type="entry name" value="His_deacetylse_dom_sf"/>
</dbReference>
<dbReference type="Pfam" id="PF00850">
    <property type="entry name" value="Hist_deacetyl"/>
    <property type="match status" value="1"/>
</dbReference>
<feature type="domain" description="Histone deacetylase" evidence="2">
    <location>
        <begin position="22"/>
        <end position="308"/>
    </location>
</feature>
<dbReference type="EMBL" id="CP041186">
    <property type="protein sequence ID" value="QDG54746.1"/>
    <property type="molecule type" value="Genomic_DNA"/>
</dbReference>
<dbReference type="RefSeq" id="WP_141201190.1">
    <property type="nucleotide sequence ID" value="NZ_CP041186.1"/>
</dbReference>
<dbReference type="InterPro" id="IPR023801">
    <property type="entry name" value="His_deacetylse_dom"/>
</dbReference>
<proteinExistence type="inferred from homology"/>
<evidence type="ECO:0000313" key="4">
    <source>
        <dbReference type="Proteomes" id="UP000315995"/>
    </source>
</evidence>
<evidence type="ECO:0000313" key="3">
    <source>
        <dbReference type="EMBL" id="QDG54746.1"/>
    </source>
</evidence>
<reference evidence="3 4" key="1">
    <citation type="submission" date="2019-06" db="EMBL/GenBank/DDBJ databases">
        <title>Persicimonas caeni gen. nov., sp. nov., a predatory bacterium isolated from solar saltern.</title>
        <authorList>
            <person name="Wang S."/>
        </authorList>
    </citation>
    <scope>NUCLEOTIDE SEQUENCE [LARGE SCALE GENOMIC DNA]</scope>
    <source>
        <strain evidence="3 4">YN101</strain>
    </source>
</reference>
<keyword evidence="4" id="KW-1185">Reference proteome</keyword>
<evidence type="ECO:0000256" key="1">
    <source>
        <dbReference type="ARBA" id="ARBA00005947"/>
    </source>
</evidence>
<dbReference type="GO" id="GO:0004407">
    <property type="term" value="F:histone deacetylase activity"/>
    <property type="evidence" value="ECO:0007669"/>
    <property type="project" value="TreeGrafter"/>
</dbReference>
<dbReference type="PRINTS" id="PR01270">
    <property type="entry name" value="HDASUPER"/>
</dbReference>
<evidence type="ECO:0000259" key="2">
    <source>
        <dbReference type="Pfam" id="PF00850"/>
    </source>
</evidence>
<dbReference type="OrthoDB" id="9808367at2"/>
<dbReference type="AlphaFoldDB" id="A0A4Y6Q2F6"/>
<dbReference type="GO" id="GO:0005737">
    <property type="term" value="C:cytoplasm"/>
    <property type="evidence" value="ECO:0007669"/>
    <property type="project" value="TreeGrafter"/>
</dbReference>